<keyword evidence="1" id="KW-0812">Transmembrane</keyword>
<feature type="transmembrane region" description="Helical" evidence="1">
    <location>
        <begin position="153"/>
        <end position="169"/>
    </location>
</feature>
<evidence type="ECO:0008006" key="4">
    <source>
        <dbReference type="Google" id="ProtNLM"/>
    </source>
</evidence>
<protein>
    <recommendedName>
        <fullName evidence="4">Glycosyltransferase RgtA/B/C/D-like domain-containing protein</fullName>
    </recommendedName>
</protein>
<feature type="transmembrane region" description="Helical" evidence="1">
    <location>
        <begin position="85"/>
        <end position="114"/>
    </location>
</feature>
<proteinExistence type="predicted"/>
<keyword evidence="1" id="KW-1133">Transmembrane helix</keyword>
<name>A0ABU1T6A6_9SPHI</name>
<evidence type="ECO:0000313" key="2">
    <source>
        <dbReference type="EMBL" id="MDR6940395.1"/>
    </source>
</evidence>
<dbReference type="RefSeq" id="WP_310090995.1">
    <property type="nucleotide sequence ID" value="NZ_JAVDUU010000001.1"/>
</dbReference>
<keyword evidence="1" id="KW-0472">Membrane</keyword>
<keyword evidence="3" id="KW-1185">Reference proteome</keyword>
<reference evidence="2 3" key="1">
    <citation type="submission" date="2023-07" db="EMBL/GenBank/DDBJ databases">
        <title>Sorghum-associated microbial communities from plants grown in Nebraska, USA.</title>
        <authorList>
            <person name="Schachtman D."/>
        </authorList>
    </citation>
    <scope>NUCLEOTIDE SEQUENCE [LARGE SCALE GENOMIC DNA]</scope>
    <source>
        <strain evidence="2 3">3262</strain>
    </source>
</reference>
<feature type="transmembrane region" description="Helical" evidence="1">
    <location>
        <begin position="378"/>
        <end position="399"/>
    </location>
</feature>
<feature type="transmembrane region" description="Helical" evidence="1">
    <location>
        <begin position="295"/>
        <end position="317"/>
    </location>
</feature>
<accession>A0ABU1T6A6</accession>
<feature type="transmembrane region" description="Helical" evidence="1">
    <location>
        <begin position="126"/>
        <end position="147"/>
    </location>
</feature>
<feature type="transmembrane region" description="Helical" evidence="1">
    <location>
        <begin position="323"/>
        <end position="344"/>
    </location>
</feature>
<sequence length="522" mass="58219">MPFKKPGTHQIILAVLATIVIILGVMIFIYPASIFPDSCWGFQVLRKMQMGGGFNMAVKPDPSDIAKNYTEFLSWWSPGQYLVPYFFQSLFGINIGQSSAVTSTFFTLLGIAGFYSFFRKAGFTPVIAAVSVAVIACQQAFVVPYIFYNGGEVLIFGFAGWFLYGCAAIDKTGWKLVVFLLLSGCFGFFCKSSFLWMFGAGCIYLWLKLSMGQPDIWGWIKKGFWIGIPAILSLATIYVFYLSKGQNPASEGLGIKLTWETFSFPLASPVLAGFSVDDIVNGLIYHDDAVMINRFWSIITLQLSAILSILLVINIVRRIPAKNYTLTVIVFYSVSVAFFSYNFLRQANISYEARHLRLIGLLITPGVVYLASKSNLTMRAAFSFICLATAFLSFTYFVLGFQQNKITARGSSGLAQIFIDQASLNYITDLDRKTNNAIFVFVSPDLGLEINHNRIVTLDPIDDDIAIDYDSYVHHGHAGPIFILLPASYMGPKSNIIRKCFPDYTGFKMEMLSNDYVLYSAK</sequence>
<dbReference type="EMBL" id="JAVDUU010000001">
    <property type="protein sequence ID" value="MDR6940395.1"/>
    <property type="molecule type" value="Genomic_DNA"/>
</dbReference>
<feature type="transmembrane region" description="Helical" evidence="1">
    <location>
        <begin position="219"/>
        <end position="241"/>
    </location>
</feature>
<comment type="caution">
    <text evidence="2">The sequence shown here is derived from an EMBL/GenBank/DDBJ whole genome shotgun (WGS) entry which is preliminary data.</text>
</comment>
<organism evidence="2 3">
    <name type="scientific">Mucilaginibacter pocheonensis</name>
    <dbReference type="NCBI Taxonomy" id="398050"/>
    <lineage>
        <taxon>Bacteria</taxon>
        <taxon>Pseudomonadati</taxon>
        <taxon>Bacteroidota</taxon>
        <taxon>Sphingobacteriia</taxon>
        <taxon>Sphingobacteriales</taxon>
        <taxon>Sphingobacteriaceae</taxon>
        <taxon>Mucilaginibacter</taxon>
    </lineage>
</organism>
<evidence type="ECO:0000256" key="1">
    <source>
        <dbReference type="SAM" id="Phobius"/>
    </source>
</evidence>
<dbReference type="Proteomes" id="UP001247620">
    <property type="component" value="Unassembled WGS sequence"/>
</dbReference>
<gene>
    <name evidence="2" type="ORF">J2W55_000223</name>
</gene>
<evidence type="ECO:0000313" key="3">
    <source>
        <dbReference type="Proteomes" id="UP001247620"/>
    </source>
</evidence>
<feature type="transmembrane region" description="Helical" evidence="1">
    <location>
        <begin position="356"/>
        <end position="372"/>
    </location>
</feature>
<feature type="transmembrane region" description="Helical" evidence="1">
    <location>
        <begin position="12"/>
        <end position="32"/>
    </location>
</feature>
<feature type="transmembrane region" description="Helical" evidence="1">
    <location>
        <begin position="176"/>
        <end position="207"/>
    </location>
</feature>